<accession>A0ABW5KGA2</accession>
<sequence>MVCSAQLKCPPLGKINNDGRFNITAGIGPTLLYRDINYGRNVGFAGVLKGDYKIYKGLFAGIEGQFGMLNSYGKNYDVEESNLSATAERDARYVKNYYLAGTLNVTVYPGLFFVDEARDFRVPSIPTLIARGLYAGIGFGGIINQYDKLYRGYGVDSPSGRGEAEEVTDEAGNTTRKYKTPTRDLLWPVFNVGLSMPINKYSTVGKGYWSAVLNSQFNFAAGDQLDAYTVGSKGDVYNLTYLGLKYTF</sequence>
<dbReference type="Proteomes" id="UP001597545">
    <property type="component" value="Unassembled WGS sequence"/>
</dbReference>
<comment type="caution">
    <text evidence="1">The sequence shown here is derived from an EMBL/GenBank/DDBJ whole genome shotgun (WGS) entry which is preliminary data.</text>
</comment>
<protein>
    <recommendedName>
        <fullName evidence="3">Outer membrane protein beta-barrel domain-containing protein</fullName>
    </recommendedName>
</protein>
<organism evidence="1 2">
    <name type="scientific">Sphingobacterium suaedae</name>
    <dbReference type="NCBI Taxonomy" id="1686402"/>
    <lineage>
        <taxon>Bacteria</taxon>
        <taxon>Pseudomonadati</taxon>
        <taxon>Bacteroidota</taxon>
        <taxon>Sphingobacteriia</taxon>
        <taxon>Sphingobacteriales</taxon>
        <taxon>Sphingobacteriaceae</taxon>
        <taxon>Sphingobacterium</taxon>
    </lineage>
</organism>
<evidence type="ECO:0000313" key="1">
    <source>
        <dbReference type="EMBL" id="MFD2547025.1"/>
    </source>
</evidence>
<reference evidence="2" key="1">
    <citation type="journal article" date="2019" name="Int. J. Syst. Evol. Microbiol.">
        <title>The Global Catalogue of Microorganisms (GCM) 10K type strain sequencing project: providing services to taxonomists for standard genome sequencing and annotation.</title>
        <authorList>
            <consortium name="The Broad Institute Genomics Platform"/>
            <consortium name="The Broad Institute Genome Sequencing Center for Infectious Disease"/>
            <person name="Wu L."/>
            <person name="Ma J."/>
        </authorList>
    </citation>
    <scope>NUCLEOTIDE SEQUENCE [LARGE SCALE GENOMIC DNA]</scope>
    <source>
        <strain evidence="2">KCTC 42662</strain>
    </source>
</reference>
<evidence type="ECO:0008006" key="3">
    <source>
        <dbReference type="Google" id="ProtNLM"/>
    </source>
</evidence>
<name>A0ABW5KGA2_9SPHI</name>
<keyword evidence="2" id="KW-1185">Reference proteome</keyword>
<proteinExistence type="predicted"/>
<gene>
    <name evidence="1" type="ORF">ACFSR5_05115</name>
</gene>
<dbReference type="EMBL" id="JBHULR010000003">
    <property type="protein sequence ID" value="MFD2547025.1"/>
    <property type="molecule type" value="Genomic_DNA"/>
</dbReference>
<evidence type="ECO:0000313" key="2">
    <source>
        <dbReference type="Proteomes" id="UP001597545"/>
    </source>
</evidence>